<keyword evidence="3" id="KW-1185">Reference proteome</keyword>
<dbReference type="PROSITE" id="PS51379">
    <property type="entry name" value="4FE4S_FER_2"/>
    <property type="match status" value="1"/>
</dbReference>
<dbReference type="PANTHER" id="PTHR42827">
    <property type="entry name" value="IRON-SULFUR CLUSTER-BINDING PROTEIN-RELATED"/>
    <property type="match status" value="1"/>
</dbReference>
<evidence type="ECO:0000313" key="3">
    <source>
        <dbReference type="Proteomes" id="UP001168338"/>
    </source>
</evidence>
<evidence type="ECO:0000259" key="1">
    <source>
        <dbReference type="PROSITE" id="PS51379"/>
    </source>
</evidence>
<dbReference type="InterPro" id="IPR017896">
    <property type="entry name" value="4Fe4S_Fe-S-bd"/>
</dbReference>
<proteinExistence type="predicted"/>
<dbReference type="PANTHER" id="PTHR42827:SF1">
    <property type="entry name" value="IRON-SULFUR CLUSTER-BINDING PROTEIN"/>
    <property type="match status" value="1"/>
</dbReference>
<reference evidence="2" key="1">
    <citation type="submission" date="2019-05" db="EMBL/GenBank/DDBJ databases">
        <title>Methanoculleus sp. FWC-SCC1, a methanogenic archaeon isolated from deep marine cold seep.</title>
        <authorList>
            <person name="Chen Y.-W."/>
            <person name="Chen S.-C."/>
            <person name="Teng N.-H."/>
            <person name="Lai M.-C."/>
        </authorList>
    </citation>
    <scope>NUCLEOTIDE SEQUENCE</scope>
    <source>
        <strain evidence="2">FWC-SCC1</strain>
    </source>
</reference>
<gene>
    <name evidence="2" type="ORF">FGU65_07035</name>
</gene>
<sequence>MTTDRQIMDAALAKARDLGATVAGFVPAARLVACPSAVAEGRAGFHTARGSFIVLGLYHDPERPEIDLWEKDRGTPGDRMLARIGGALSRWLADEHGRAAETVPYQITDGGIYLKDAAVLADLGTIGRNNLVIVPGYGPRIRFRAVWTDLEPGEQDLPHPESPCNRCPGYCQLSCPQHAFPNGRYDRAACLARTDADKARAAGQASPADHCRICELVCPAR</sequence>
<accession>A0ABT8M9Q4</accession>
<comment type="caution">
    <text evidence="2">The sequence shown here is derived from an EMBL/GenBank/DDBJ whole genome shotgun (WGS) entry which is preliminary data.</text>
</comment>
<dbReference type="RefSeq" id="WP_301663763.1">
    <property type="nucleotide sequence ID" value="NZ_VCYH01000004.1"/>
</dbReference>
<dbReference type="Proteomes" id="UP001168338">
    <property type="component" value="Unassembled WGS sequence"/>
</dbReference>
<protein>
    <recommendedName>
        <fullName evidence="1">4Fe-4S ferredoxin-type domain-containing protein</fullName>
    </recommendedName>
</protein>
<name>A0ABT8M9Q4_9EURY</name>
<dbReference type="EMBL" id="VCYH01000004">
    <property type="protein sequence ID" value="MDN7024644.1"/>
    <property type="molecule type" value="Genomic_DNA"/>
</dbReference>
<evidence type="ECO:0000313" key="2">
    <source>
        <dbReference type="EMBL" id="MDN7024644.1"/>
    </source>
</evidence>
<organism evidence="2 3">
    <name type="scientific">Methanoculleus frigidifontis</name>
    <dbReference type="NCBI Taxonomy" id="2584085"/>
    <lineage>
        <taxon>Archaea</taxon>
        <taxon>Methanobacteriati</taxon>
        <taxon>Methanobacteriota</taxon>
        <taxon>Stenosarchaea group</taxon>
        <taxon>Methanomicrobia</taxon>
        <taxon>Methanomicrobiales</taxon>
        <taxon>Methanomicrobiaceae</taxon>
        <taxon>Methanoculleus</taxon>
    </lineage>
</organism>
<feature type="domain" description="4Fe-4S ferredoxin-type" evidence="1">
    <location>
        <begin position="153"/>
        <end position="185"/>
    </location>
</feature>